<reference evidence="1" key="1">
    <citation type="journal article" date="2014" name="Front. Microbiol.">
        <title>High frequency of phylogenetically diverse reductive dehalogenase-homologous genes in deep subseafloor sedimentary metagenomes.</title>
        <authorList>
            <person name="Kawai M."/>
            <person name="Futagami T."/>
            <person name="Toyoda A."/>
            <person name="Takaki Y."/>
            <person name="Nishi S."/>
            <person name="Hori S."/>
            <person name="Arai W."/>
            <person name="Tsubouchi T."/>
            <person name="Morono Y."/>
            <person name="Uchiyama I."/>
            <person name="Ito T."/>
            <person name="Fujiyama A."/>
            <person name="Inagaki F."/>
            <person name="Takami H."/>
        </authorList>
    </citation>
    <scope>NUCLEOTIDE SEQUENCE</scope>
    <source>
        <strain evidence="1">Expedition CK06-06</strain>
    </source>
</reference>
<organism evidence="1">
    <name type="scientific">marine sediment metagenome</name>
    <dbReference type="NCBI Taxonomy" id="412755"/>
    <lineage>
        <taxon>unclassified sequences</taxon>
        <taxon>metagenomes</taxon>
        <taxon>ecological metagenomes</taxon>
    </lineage>
</organism>
<dbReference type="AlphaFoldDB" id="X1CHD7"/>
<protein>
    <submittedName>
        <fullName evidence="1">Uncharacterized protein</fullName>
    </submittedName>
</protein>
<gene>
    <name evidence="1" type="ORF">S01H4_48975</name>
</gene>
<dbReference type="EMBL" id="BART01027653">
    <property type="protein sequence ID" value="GAG95688.1"/>
    <property type="molecule type" value="Genomic_DNA"/>
</dbReference>
<proteinExistence type="predicted"/>
<comment type="caution">
    <text evidence="1">The sequence shown here is derived from an EMBL/GenBank/DDBJ whole genome shotgun (WGS) entry which is preliminary data.</text>
</comment>
<name>X1CHD7_9ZZZZ</name>
<evidence type="ECO:0000313" key="1">
    <source>
        <dbReference type="EMBL" id="GAG95688.1"/>
    </source>
</evidence>
<accession>X1CHD7</accession>
<feature type="non-terminal residue" evidence="1">
    <location>
        <position position="31"/>
    </location>
</feature>
<sequence>MAFKHISEIDPELKNVYGNKGCNLARLWQAG</sequence>